<keyword evidence="6" id="KW-1185">Reference proteome</keyword>
<keyword evidence="3" id="KW-0460">Magnesium</keyword>
<sequence>MAVFRTFLFAPANHPRRVEKSFTLGADAVILDLEDACAVSEKVASRAKVVEAFSQPQPCLKYVRVNPLGTEFSFGDFHAVVSEGLDGIVLPKVESASDLITAEWVLSNLEREKGLPVGGIDLMPIIETGLGIANLRSILAAPSRVKRVAFGAGDFCLDMNLQWTQSEEELLAYRSRIVMLSRAAGKEAPIDTVWINIHDAEGFAASAQRSRQLGFQGKLCIYPDQVPVVNDVFTPTAEQVARARRVVEAFAEAEAQGSSSFQLDGQFIDYPIVYAAEKLLQIHEKVNGQRQG</sequence>
<dbReference type="GO" id="GO:0016829">
    <property type="term" value="F:lyase activity"/>
    <property type="evidence" value="ECO:0007669"/>
    <property type="project" value="UniProtKB-KW"/>
</dbReference>
<dbReference type="PIRSF" id="PIRSF015582">
    <property type="entry name" value="Cit_lyase_B"/>
    <property type="match status" value="1"/>
</dbReference>
<dbReference type="RefSeq" id="WP_347287712.1">
    <property type="nucleotide sequence ID" value="NZ_JAUZQE010000060.1"/>
</dbReference>
<proteinExistence type="predicted"/>
<dbReference type="Proteomes" id="UP001232156">
    <property type="component" value="Unassembled WGS sequence"/>
</dbReference>
<keyword evidence="5" id="KW-0456">Lyase</keyword>
<keyword evidence="2" id="KW-0479">Metal-binding</keyword>
<organism evidence="5 6">
    <name type="scientific">Yanghanlia caeni</name>
    <dbReference type="NCBI Taxonomy" id="3064283"/>
    <lineage>
        <taxon>Bacteria</taxon>
        <taxon>Pseudomonadati</taxon>
        <taxon>Pseudomonadota</taxon>
        <taxon>Betaproteobacteria</taxon>
        <taxon>Burkholderiales</taxon>
        <taxon>Alcaligenaceae</taxon>
        <taxon>Yanghanlia</taxon>
    </lineage>
</organism>
<evidence type="ECO:0000256" key="3">
    <source>
        <dbReference type="ARBA" id="ARBA00022842"/>
    </source>
</evidence>
<dbReference type="InterPro" id="IPR005000">
    <property type="entry name" value="Aldolase/citrate-lyase_domain"/>
</dbReference>
<dbReference type="EMBL" id="JAUZQE010000060">
    <property type="protein sequence ID" value="MDR4127175.1"/>
    <property type="molecule type" value="Genomic_DNA"/>
</dbReference>
<dbReference type="PANTHER" id="PTHR32308">
    <property type="entry name" value="LYASE BETA SUBUNIT, PUTATIVE (AFU_ORTHOLOGUE AFUA_4G13030)-RELATED"/>
    <property type="match status" value="1"/>
</dbReference>
<dbReference type="InterPro" id="IPR015813">
    <property type="entry name" value="Pyrv/PenolPyrv_kinase-like_dom"/>
</dbReference>
<dbReference type="InterPro" id="IPR040442">
    <property type="entry name" value="Pyrv_kinase-like_dom_sf"/>
</dbReference>
<evidence type="ECO:0000256" key="1">
    <source>
        <dbReference type="ARBA" id="ARBA00001946"/>
    </source>
</evidence>
<comment type="caution">
    <text evidence="5">The sequence shown here is derived from an EMBL/GenBank/DDBJ whole genome shotgun (WGS) entry which is preliminary data.</text>
</comment>
<comment type="cofactor">
    <cofactor evidence="1">
        <name>Mg(2+)</name>
        <dbReference type="ChEBI" id="CHEBI:18420"/>
    </cofactor>
</comment>
<feature type="domain" description="HpcH/HpaI aldolase/citrate lyase" evidence="4">
    <location>
        <begin position="5"/>
        <end position="223"/>
    </location>
</feature>
<evidence type="ECO:0000259" key="4">
    <source>
        <dbReference type="Pfam" id="PF03328"/>
    </source>
</evidence>
<dbReference type="InterPro" id="IPR011206">
    <property type="entry name" value="Citrate_lyase_beta/mcl1/mcl2"/>
</dbReference>
<evidence type="ECO:0000256" key="2">
    <source>
        <dbReference type="ARBA" id="ARBA00022723"/>
    </source>
</evidence>
<dbReference type="Pfam" id="PF03328">
    <property type="entry name" value="HpcH_HpaI"/>
    <property type="match status" value="1"/>
</dbReference>
<gene>
    <name evidence="5" type="ORF">Q8947_14445</name>
</gene>
<dbReference type="PANTHER" id="PTHR32308:SF0">
    <property type="entry name" value="HPCH_HPAI ALDOLASE_CITRATE LYASE DOMAIN-CONTAINING PROTEIN"/>
    <property type="match status" value="1"/>
</dbReference>
<name>A0ABU1D9R4_9BURK</name>
<dbReference type="SUPFAM" id="SSF51621">
    <property type="entry name" value="Phosphoenolpyruvate/pyruvate domain"/>
    <property type="match status" value="1"/>
</dbReference>
<dbReference type="Gene3D" id="3.20.20.60">
    <property type="entry name" value="Phosphoenolpyruvate-binding domains"/>
    <property type="match status" value="1"/>
</dbReference>
<evidence type="ECO:0000313" key="6">
    <source>
        <dbReference type="Proteomes" id="UP001232156"/>
    </source>
</evidence>
<accession>A0ABU1D9R4</accession>
<reference evidence="5 6" key="1">
    <citation type="submission" date="2023-08" db="EMBL/GenBank/DDBJ databases">
        <title>Alcaligenaceae gen. nov., a novel taxon isolated from the sludge of Yixing Pesticide Factory.</title>
        <authorList>
            <person name="Ruan L."/>
        </authorList>
    </citation>
    <scope>NUCLEOTIDE SEQUENCE [LARGE SCALE GENOMIC DNA]</scope>
    <source>
        <strain evidence="5 6">LG-2</strain>
    </source>
</reference>
<evidence type="ECO:0000313" key="5">
    <source>
        <dbReference type="EMBL" id="MDR4127175.1"/>
    </source>
</evidence>
<protein>
    <submittedName>
        <fullName evidence="5">CoA ester lyase</fullName>
    </submittedName>
</protein>